<dbReference type="SUPFAM" id="SSF160104">
    <property type="entry name" value="Acetoacetate decarboxylase-like"/>
    <property type="match status" value="1"/>
</dbReference>
<dbReference type="InterPro" id="IPR023375">
    <property type="entry name" value="ADC_dom_sf"/>
</dbReference>
<dbReference type="PANTHER" id="PTHR39186:SF1">
    <property type="entry name" value="DUF2071 DOMAIN-CONTAINING PROTEIN"/>
    <property type="match status" value="1"/>
</dbReference>
<evidence type="ECO:0000313" key="2">
    <source>
        <dbReference type="Proteomes" id="UP001596500"/>
    </source>
</evidence>
<accession>A0ABW2RPA2</accession>
<keyword evidence="2" id="KW-1185">Reference proteome</keyword>
<dbReference type="InterPro" id="IPR018644">
    <property type="entry name" value="DUF2071"/>
</dbReference>
<dbReference type="PANTHER" id="PTHR39186">
    <property type="entry name" value="DUF2071 FAMILY PROTEIN"/>
    <property type="match status" value="1"/>
</dbReference>
<dbReference type="Proteomes" id="UP001596500">
    <property type="component" value="Unassembled WGS sequence"/>
</dbReference>
<organism evidence="1 2">
    <name type="scientific">Laceyella putida</name>
    <dbReference type="NCBI Taxonomy" id="110101"/>
    <lineage>
        <taxon>Bacteria</taxon>
        <taxon>Bacillati</taxon>
        <taxon>Bacillota</taxon>
        <taxon>Bacilli</taxon>
        <taxon>Bacillales</taxon>
        <taxon>Thermoactinomycetaceae</taxon>
        <taxon>Laceyella</taxon>
    </lineage>
</organism>
<dbReference type="RefSeq" id="WP_379866609.1">
    <property type="nucleotide sequence ID" value="NZ_JBHTBW010000057.1"/>
</dbReference>
<protein>
    <submittedName>
        <fullName evidence="1">YqjF family protein</fullName>
    </submittedName>
</protein>
<comment type="caution">
    <text evidence="1">The sequence shown here is derived from an EMBL/GenBank/DDBJ whole genome shotgun (WGS) entry which is preliminary data.</text>
</comment>
<name>A0ABW2RPA2_9BACL</name>
<dbReference type="Pfam" id="PF09844">
    <property type="entry name" value="DUF2071"/>
    <property type="match status" value="1"/>
</dbReference>
<dbReference type="Gene3D" id="2.40.400.10">
    <property type="entry name" value="Acetoacetate decarboxylase-like"/>
    <property type="match status" value="1"/>
</dbReference>
<sequence>MNHPLQPPPPNPPRPWLMSQTLTDVWFAHWPVTASCLRPEIPSSLEIDTYGDSAWISVVAFRVCGERFRFLPPMPGISSYLQLNLRTYVTYDGEPGVYFFSCDVSRWLNAMGARLLFHLPYLPARLQLTPQGDNTLLTCNRSASFAPAARFQASMRTVSPSFHAAPGTLAHWLTSRYSQYLAHRGALYRGDIRHKPWPLQQAEGFIDENTLPAAIQLPALAGSPLCHFATAVTAHIWPFIRLKTGPTQT</sequence>
<dbReference type="EMBL" id="JBHTBW010000057">
    <property type="protein sequence ID" value="MFC7442611.1"/>
    <property type="molecule type" value="Genomic_DNA"/>
</dbReference>
<reference evidence="2" key="1">
    <citation type="journal article" date="2019" name="Int. J. Syst. Evol. Microbiol.">
        <title>The Global Catalogue of Microorganisms (GCM) 10K type strain sequencing project: providing services to taxonomists for standard genome sequencing and annotation.</title>
        <authorList>
            <consortium name="The Broad Institute Genomics Platform"/>
            <consortium name="The Broad Institute Genome Sequencing Center for Infectious Disease"/>
            <person name="Wu L."/>
            <person name="Ma J."/>
        </authorList>
    </citation>
    <scope>NUCLEOTIDE SEQUENCE [LARGE SCALE GENOMIC DNA]</scope>
    <source>
        <strain evidence="2">CGMCC 1.12942</strain>
    </source>
</reference>
<evidence type="ECO:0000313" key="1">
    <source>
        <dbReference type="EMBL" id="MFC7442611.1"/>
    </source>
</evidence>
<proteinExistence type="predicted"/>
<gene>
    <name evidence="1" type="ORF">ACFQNG_16165</name>
</gene>